<feature type="domain" description="GGDEF" evidence="8">
    <location>
        <begin position="330"/>
        <end position="467"/>
    </location>
</feature>
<comment type="catalytic activity">
    <reaction evidence="5">
        <text>2 GTP = 3',3'-c-di-GMP + 2 diphosphate</text>
        <dbReference type="Rhea" id="RHEA:24898"/>
        <dbReference type="ChEBI" id="CHEBI:33019"/>
        <dbReference type="ChEBI" id="CHEBI:37565"/>
        <dbReference type="ChEBI" id="CHEBI:58805"/>
        <dbReference type="EC" id="2.7.7.65"/>
    </reaction>
</comment>
<feature type="transmembrane region" description="Helical" evidence="7">
    <location>
        <begin position="270"/>
        <end position="291"/>
    </location>
</feature>
<name>A0A837L996_9ENTR</name>
<dbReference type="EC" id="2.7.7.65" evidence="3"/>
<dbReference type="InterPro" id="IPR000160">
    <property type="entry name" value="GGDEF_dom"/>
</dbReference>
<dbReference type="GO" id="GO:0005886">
    <property type="term" value="C:plasma membrane"/>
    <property type="evidence" value="ECO:0007669"/>
    <property type="project" value="TreeGrafter"/>
</dbReference>
<dbReference type="PROSITE" id="PS50887">
    <property type="entry name" value="GGDEF"/>
    <property type="match status" value="1"/>
</dbReference>
<evidence type="ECO:0000313" key="10">
    <source>
        <dbReference type="Proteomes" id="UP000036013"/>
    </source>
</evidence>
<dbReference type="GO" id="GO:0043709">
    <property type="term" value="P:cell adhesion involved in single-species biofilm formation"/>
    <property type="evidence" value="ECO:0007669"/>
    <property type="project" value="TreeGrafter"/>
</dbReference>
<keyword evidence="7" id="KW-1133">Transmembrane helix</keyword>
<dbReference type="GO" id="GO:0005525">
    <property type="term" value="F:GTP binding"/>
    <property type="evidence" value="ECO:0007669"/>
    <property type="project" value="UniProtKB-KW"/>
</dbReference>
<keyword evidence="4" id="KW-0342">GTP-binding</keyword>
<dbReference type="SMART" id="SM00267">
    <property type="entry name" value="GGDEF"/>
    <property type="match status" value="1"/>
</dbReference>
<comment type="caution">
    <text evidence="9">The sequence shown here is derived from an EMBL/GenBank/DDBJ whole genome shotgun (WGS) entry which is preliminary data.</text>
</comment>
<proteinExistence type="predicted"/>
<keyword evidence="7" id="KW-0812">Transmembrane</keyword>
<dbReference type="Gene3D" id="3.30.70.270">
    <property type="match status" value="1"/>
</dbReference>
<feature type="transmembrane region" description="Helical" evidence="7">
    <location>
        <begin position="127"/>
        <end position="149"/>
    </location>
</feature>
<evidence type="ECO:0000259" key="8">
    <source>
        <dbReference type="PROSITE" id="PS50887"/>
    </source>
</evidence>
<keyword evidence="4" id="KW-0547">Nucleotide-binding</keyword>
<keyword evidence="7" id="KW-0472">Membrane</keyword>
<dbReference type="GO" id="GO:1902201">
    <property type="term" value="P:negative regulation of bacterial-type flagellum-dependent cell motility"/>
    <property type="evidence" value="ECO:0007669"/>
    <property type="project" value="TreeGrafter"/>
</dbReference>
<dbReference type="Pfam" id="PF00990">
    <property type="entry name" value="GGDEF"/>
    <property type="match status" value="1"/>
</dbReference>
<dbReference type="PANTHER" id="PTHR45138">
    <property type="entry name" value="REGULATORY COMPONENTS OF SENSORY TRANSDUCTION SYSTEM"/>
    <property type="match status" value="1"/>
</dbReference>
<evidence type="ECO:0000313" key="9">
    <source>
        <dbReference type="EMBL" id="KLP90574.1"/>
    </source>
</evidence>
<feature type="region of interest" description="Disordered" evidence="6">
    <location>
        <begin position="455"/>
        <end position="482"/>
    </location>
</feature>
<feature type="transmembrane region" description="Helical" evidence="7">
    <location>
        <begin position="86"/>
        <end position="107"/>
    </location>
</feature>
<feature type="transmembrane region" description="Helical" evidence="7">
    <location>
        <begin position="46"/>
        <end position="66"/>
    </location>
</feature>
<dbReference type="PANTHER" id="PTHR45138:SF9">
    <property type="entry name" value="DIGUANYLATE CYCLASE DGCM-RELATED"/>
    <property type="match status" value="1"/>
</dbReference>
<feature type="transmembrane region" description="Helical" evidence="7">
    <location>
        <begin position="161"/>
        <end position="181"/>
    </location>
</feature>
<dbReference type="SUPFAM" id="SSF55073">
    <property type="entry name" value="Nucleotide cyclase"/>
    <property type="match status" value="1"/>
</dbReference>
<dbReference type="EMBL" id="LEDI01000111">
    <property type="protein sequence ID" value="KLP90574.1"/>
    <property type="molecule type" value="Genomic_DNA"/>
</dbReference>
<protein>
    <recommendedName>
        <fullName evidence="3">diguanylate cyclase</fullName>
        <ecNumber evidence="3">2.7.7.65</ecNumber>
    </recommendedName>
</protein>
<feature type="transmembrane region" description="Helical" evidence="7">
    <location>
        <begin position="20"/>
        <end position="39"/>
    </location>
</feature>
<evidence type="ECO:0000256" key="5">
    <source>
        <dbReference type="ARBA" id="ARBA00034247"/>
    </source>
</evidence>
<dbReference type="InterPro" id="IPR043128">
    <property type="entry name" value="Rev_trsase/Diguanyl_cyclase"/>
</dbReference>
<comment type="cofactor">
    <cofactor evidence="1">
        <name>Mg(2+)</name>
        <dbReference type="ChEBI" id="CHEBI:18420"/>
    </cofactor>
</comment>
<dbReference type="FunFam" id="3.30.70.270:FF:000001">
    <property type="entry name" value="Diguanylate cyclase domain protein"/>
    <property type="match status" value="1"/>
</dbReference>
<evidence type="ECO:0000256" key="2">
    <source>
        <dbReference type="ARBA" id="ARBA00004665"/>
    </source>
</evidence>
<feature type="transmembrane region" description="Helical" evidence="7">
    <location>
        <begin position="229"/>
        <end position="258"/>
    </location>
</feature>
<dbReference type="InterPro" id="IPR050469">
    <property type="entry name" value="Diguanylate_Cyclase"/>
</dbReference>
<dbReference type="InterPro" id="IPR029787">
    <property type="entry name" value="Nucleotide_cyclase"/>
</dbReference>
<evidence type="ECO:0000256" key="3">
    <source>
        <dbReference type="ARBA" id="ARBA00012528"/>
    </source>
</evidence>
<gene>
    <name evidence="9" type="ORF">ABF77_25655</name>
</gene>
<organism evidence="9 10">
    <name type="scientific">Enterobacter roggenkampii</name>
    <dbReference type="NCBI Taxonomy" id="1812935"/>
    <lineage>
        <taxon>Bacteria</taxon>
        <taxon>Pseudomonadati</taxon>
        <taxon>Pseudomonadota</taxon>
        <taxon>Gammaproteobacteria</taxon>
        <taxon>Enterobacterales</taxon>
        <taxon>Enterobacteriaceae</taxon>
        <taxon>Enterobacter</taxon>
        <taxon>Enterobacter cloacae complex</taxon>
    </lineage>
</organism>
<dbReference type="GO" id="GO:0052621">
    <property type="term" value="F:diguanylate cyclase activity"/>
    <property type="evidence" value="ECO:0007669"/>
    <property type="project" value="UniProtKB-EC"/>
</dbReference>
<dbReference type="Proteomes" id="UP000036013">
    <property type="component" value="Unassembled WGS sequence"/>
</dbReference>
<feature type="compositionally biased region" description="Basic and acidic residues" evidence="6">
    <location>
        <begin position="466"/>
        <end position="482"/>
    </location>
</feature>
<dbReference type="CDD" id="cd01949">
    <property type="entry name" value="GGDEF"/>
    <property type="match status" value="1"/>
</dbReference>
<sequence length="482" mass="53428">MRSALTAFRPFQPDTPLRNASTIFILTTLFYFVGAELRLVEALSLFWPLNGVMAGIFARYVFLNRLHYYAVSYVAMLMYDAVTTNWGIASVVINLSNMVFIVVVAVLIQRDRRLMKKTPDPLNALRLFNYCLIAALLCALLGAVGSVGIDSHTFWPLFADWFSEQFSTGVLVVPCMLTIGMPVREFRLRLEQLLPVIALIVSVVASVVIGGAGSLSFPLPALIWCAVRYPLPVTCLLTFVTGAIEIILVANSVINIAVATPLTTPMMFSARLGIATMAICPVLVSVSMAAINSLIRQVSLRADYDFLTQVYSRSGLYEALKHEETHRHSRFLTVMLLDIDYFKSINDNYGHECGDRVLASFARQVQQVVGEDGMVARMGGEEFAVVVNSGDARHGYELAERIRTTVANHPFTWRQQTLSLTVSIGLGSGKAEAWQLTEVFNKLMTEADDHLYRSKKAGRNRTSARVTDEHITAATGHETELR</sequence>
<evidence type="ECO:0000256" key="6">
    <source>
        <dbReference type="SAM" id="MobiDB-lite"/>
    </source>
</evidence>
<dbReference type="NCBIfam" id="TIGR00254">
    <property type="entry name" value="GGDEF"/>
    <property type="match status" value="1"/>
</dbReference>
<comment type="pathway">
    <text evidence="2">Purine metabolism; 3',5'-cyclic di-GMP biosynthesis.</text>
</comment>
<dbReference type="RefSeq" id="WP_045410166.1">
    <property type="nucleotide sequence ID" value="NZ_JAXRMY010000001.1"/>
</dbReference>
<evidence type="ECO:0000256" key="7">
    <source>
        <dbReference type="SAM" id="Phobius"/>
    </source>
</evidence>
<accession>A0A837L996</accession>
<reference evidence="9 10" key="1">
    <citation type="submission" date="2015-06" db="EMBL/GenBank/DDBJ databases">
        <authorList>
            <person name="Adams M."/>
            <person name="Sutton G."/>
            <person name="Nelson K."/>
            <person name="Bonomo R."/>
            <person name="McCorrison J."/>
            <person name="Sanka R."/>
            <person name="Brinkac L."/>
            <person name="Nierman W."/>
        </authorList>
    </citation>
    <scope>NUCLEOTIDE SEQUENCE [LARGE SCALE GENOMIC DNA]</scope>
    <source>
        <strain evidence="9 10">GN02692</strain>
    </source>
</reference>
<evidence type="ECO:0000256" key="1">
    <source>
        <dbReference type="ARBA" id="ARBA00001946"/>
    </source>
</evidence>
<feature type="transmembrane region" description="Helical" evidence="7">
    <location>
        <begin position="193"/>
        <end position="217"/>
    </location>
</feature>
<evidence type="ECO:0000256" key="4">
    <source>
        <dbReference type="ARBA" id="ARBA00023134"/>
    </source>
</evidence>
<dbReference type="AlphaFoldDB" id="A0A837L996"/>